<dbReference type="Pfam" id="PF00672">
    <property type="entry name" value="HAMP"/>
    <property type="match status" value="1"/>
</dbReference>
<evidence type="ECO:0000256" key="8">
    <source>
        <dbReference type="ARBA" id="ARBA00022741"/>
    </source>
</evidence>
<evidence type="ECO:0000256" key="12">
    <source>
        <dbReference type="ARBA" id="ARBA00023136"/>
    </source>
</evidence>
<dbReference type="EC" id="2.7.13.3" evidence="4"/>
<dbReference type="SMART" id="SM00388">
    <property type="entry name" value="HisKA"/>
    <property type="match status" value="1"/>
</dbReference>
<feature type="transmembrane region" description="Helical" evidence="16">
    <location>
        <begin position="6"/>
        <end position="26"/>
    </location>
</feature>
<comment type="caution">
    <text evidence="20">The sequence shown here is derived from an EMBL/GenBank/DDBJ whole genome shotgun (WGS) entry which is preliminary data.</text>
</comment>
<dbReference type="Gene3D" id="3.30.450.40">
    <property type="match status" value="1"/>
</dbReference>
<dbReference type="CDD" id="cd16922">
    <property type="entry name" value="HATPase_EvgS-ArcB-TorS-like"/>
    <property type="match status" value="1"/>
</dbReference>
<dbReference type="CDD" id="cd06225">
    <property type="entry name" value="HAMP"/>
    <property type="match status" value="1"/>
</dbReference>
<dbReference type="FunFam" id="3.30.565.10:FF:000010">
    <property type="entry name" value="Sensor histidine kinase RcsC"/>
    <property type="match status" value="1"/>
</dbReference>
<dbReference type="InterPro" id="IPR001789">
    <property type="entry name" value="Sig_transdc_resp-reg_receiver"/>
</dbReference>
<keyword evidence="8" id="KW-0547">Nucleotide-binding</keyword>
<keyword evidence="16" id="KW-1133">Transmembrane helix</keyword>
<dbReference type="InterPro" id="IPR003594">
    <property type="entry name" value="HATPase_dom"/>
</dbReference>
<protein>
    <recommendedName>
        <fullName evidence="13">Circadian input-output histidine kinase CikA</fullName>
        <ecNumber evidence="4">2.7.13.3</ecNumber>
    </recommendedName>
</protein>
<evidence type="ECO:0000313" key="20">
    <source>
        <dbReference type="EMBL" id="MBB6445354.1"/>
    </source>
</evidence>
<dbReference type="SMART" id="SM00448">
    <property type="entry name" value="REC"/>
    <property type="match status" value="1"/>
</dbReference>
<keyword evidence="15" id="KW-0175">Coiled coil</keyword>
<dbReference type="SMART" id="SM00387">
    <property type="entry name" value="HATPase_c"/>
    <property type="match status" value="1"/>
</dbReference>
<evidence type="ECO:0000313" key="21">
    <source>
        <dbReference type="Proteomes" id="UP000531594"/>
    </source>
</evidence>
<dbReference type="Pfam" id="PF02518">
    <property type="entry name" value="HATPase_c"/>
    <property type="match status" value="1"/>
</dbReference>
<dbReference type="PROSITE" id="PS50885">
    <property type="entry name" value="HAMP"/>
    <property type="match status" value="1"/>
</dbReference>
<comment type="catalytic activity">
    <reaction evidence="1">
        <text>ATP + protein L-histidine = ADP + protein N-phospho-L-histidine.</text>
        <dbReference type="EC" id="2.7.13.3"/>
    </reaction>
</comment>
<evidence type="ECO:0000256" key="5">
    <source>
        <dbReference type="ARBA" id="ARBA00022475"/>
    </source>
</evidence>
<evidence type="ECO:0000259" key="19">
    <source>
        <dbReference type="PROSITE" id="PS50885"/>
    </source>
</evidence>
<dbReference type="InterPro" id="IPR011006">
    <property type="entry name" value="CheY-like_superfamily"/>
</dbReference>
<sequence length="902" mass="101837">MKFATRLYVGFGLGIMMMTILLLLNISIPTKQNQEMNELVQEHYEIIKRLHVIRVETFFLSSDISGSSKIDIKGKSVDERLTTINESVNILKQFKVNEKEEEQLHRLTRQVEEYAELYKRMALVKSMNSEIDENTVKKINSSRDSIFNLSTELINEQEIIMDQTMKNTEERLHFVIKVGAASIISGIVIGMLLSIWSIRAITVRLGRVKNVMNSVENGSEQLPRIKIIKKDEIGEIAIAYNQMAAALETHEKKERLYKESIETKNWLKTQLAELSALAQDVLDISGLGERYIQSLVPIVAASYGVIYIKREGDRPYVEKLASYGDYMGKQRVEYGEGLVGQCLLDGKPIRLHDIPKNYIKISSGLGEAEPRSIMILPIQLNGEVLAVLEIASIYEFTEFHDELLQKATEQLGIILNRIQKQMQVHQLLEETQTLNDELQSQSEELQLQQEELRTINEELEGQYKQSEQRSEDLQKAKFALEEKTQQLLLSSQYKSEFLANMSHELRTPLNSLLILAQILEENKEGNLTEKQIQYANTIHSSGKDLLGIINEILDISKIESGKVDPQISEIDTRGIISLINNQFSAMAEQKGIHFEVSIDEDVPCIIYSDEQKIYQILKNLVANALKFTVEGSVRVKVYRSISKSHPQRTESLAFCVSDTGIGIPKEKQELIFEAFQQADGTTSRKYGGTGLGLSISKGLAALLGGSITVNSNENKGSEFTFILPALVELNATHTIERKEAAAAIESKGIYQMNDEELQHGGDDHSVLEEELIAVRENFLAGKHILLVDDDMRNVFALTTTLESVGIHVHFAENGREALEVLNEKPMIDLVLMDIMMPEMDGYDAMKKIREQPALEKLPIIALTAKAMKDDREKCINAGASDYISKPVNIEQLLSLLKVWLYQ</sequence>
<dbReference type="PANTHER" id="PTHR45339">
    <property type="entry name" value="HYBRID SIGNAL TRANSDUCTION HISTIDINE KINASE J"/>
    <property type="match status" value="1"/>
</dbReference>
<dbReference type="Pfam" id="PF00512">
    <property type="entry name" value="HisKA"/>
    <property type="match status" value="1"/>
</dbReference>
<dbReference type="InterPro" id="IPR003661">
    <property type="entry name" value="HisK_dim/P_dom"/>
</dbReference>
<dbReference type="SMART" id="SM00065">
    <property type="entry name" value="GAF"/>
    <property type="match status" value="1"/>
</dbReference>
<keyword evidence="7 20" id="KW-0808">Transferase</keyword>
<dbReference type="InterPro" id="IPR003018">
    <property type="entry name" value="GAF"/>
</dbReference>
<keyword evidence="5" id="KW-1003">Cell membrane</keyword>
<evidence type="ECO:0000256" key="14">
    <source>
        <dbReference type="PROSITE-ProRule" id="PRU00169"/>
    </source>
</evidence>
<feature type="domain" description="Histidine kinase" evidence="17">
    <location>
        <begin position="500"/>
        <end position="727"/>
    </location>
</feature>
<name>A0A7X0HR44_9BACI</name>
<accession>A0A7X0HR44</accession>
<dbReference type="PROSITE" id="PS50110">
    <property type="entry name" value="RESPONSE_REGULATORY"/>
    <property type="match status" value="1"/>
</dbReference>
<dbReference type="Gene3D" id="3.30.565.10">
    <property type="entry name" value="Histidine kinase-like ATPase, C-terminal domain"/>
    <property type="match status" value="1"/>
</dbReference>
<keyword evidence="9 20" id="KW-0418">Kinase</keyword>
<feature type="modified residue" description="4-aspartylphosphate" evidence="14">
    <location>
        <position position="833"/>
    </location>
</feature>
<dbReference type="SUPFAM" id="SSF55874">
    <property type="entry name" value="ATPase domain of HSP90 chaperone/DNA topoisomerase II/histidine kinase"/>
    <property type="match status" value="1"/>
</dbReference>
<evidence type="ECO:0000256" key="1">
    <source>
        <dbReference type="ARBA" id="ARBA00000085"/>
    </source>
</evidence>
<evidence type="ECO:0000256" key="2">
    <source>
        <dbReference type="ARBA" id="ARBA00004651"/>
    </source>
</evidence>
<reference evidence="20 21" key="1">
    <citation type="submission" date="2020-08" db="EMBL/GenBank/DDBJ databases">
        <title>Genomic Encyclopedia of Type Strains, Phase IV (KMG-IV): sequencing the most valuable type-strain genomes for metagenomic binning, comparative biology and taxonomic classification.</title>
        <authorList>
            <person name="Goeker M."/>
        </authorList>
    </citation>
    <scope>NUCLEOTIDE SEQUENCE [LARGE SCALE GENOMIC DNA]</scope>
    <source>
        <strain evidence="20 21">DSM 5391</strain>
    </source>
</reference>
<dbReference type="SMART" id="SM00304">
    <property type="entry name" value="HAMP"/>
    <property type="match status" value="1"/>
</dbReference>
<dbReference type="SUPFAM" id="SSF47384">
    <property type="entry name" value="Homodimeric domain of signal transducing histidine kinase"/>
    <property type="match status" value="1"/>
</dbReference>
<keyword evidence="12 16" id="KW-0472">Membrane</keyword>
<feature type="coiled-coil region" evidence="15">
    <location>
        <begin position="424"/>
        <end position="483"/>
    </location>
</feature>
<dbReference type="InterPro" id="IPR003660">
    <property type="entry name" value="HAMP_dom"/>
</dbReference>
<comment type="similarity">
    <text evidence="3">In the N-terminal section; belongs to the phytochrome family.</text>
</comment>
<feature type="transmembrane region" description="Helical" evidence="16">
    <location>
        <begin position="174"/>
        <end position="198"/>
    </location>
</feature>
<keyword evidence="16" id="KW-0812">Transmembrane</keyword>
<feature type="domain" description="HAMP" evidence="19">
    <location>
        <begin position="199"/>
        <end position="252"/>
    </location>
</feature>
<dbReference type="Gene3D" id="6.10.340.10">
    <property type="match status" value="1"/>
</dbReference>
<evidence type="ECO:0000256" key="9">
    <source>
        <dbReference type="ARBA" id="ARBA00022777"/>
    </source>
</evidence>
<dbReference type="EMBL" id="JACHGK010000005">
    <property type="protein sequence ID" value="MBB6445354.1"/>
    <property type="molecule type" value="Genomic_DNA"/>
</dbReference>
<dbReference type="Pfam" id="PF00072">
    <property type="entry name" value="Response_reg"/>
    <property type="match status" value="1"/>
</dbReference>
<dbReference type="CDD" id="cd00082">
    <property type="entry name" value="HisKA"/>
    <property type="match status" value="1"/>
</dbReference>
<dbReference type="PROSITE" id="PS50109">
    <property type="entry name" value="HIS_KIN"/>
    <property type="match status" value="1"/>
</dbReference>
<evidence type="ECO:0000256" key="3">
    <source>
        <dbReference type="ARBA" id="ARBA00006402"/>
    </source>
</evidence>
<dbReference type="SUPFAM" id="SSF52172">
    <property type="entry name" value="CheY-like"/>
    <property type="match status" value="1"/>
</dbReference>
<comment type="subcellular location">
    <subcellularLocation>
        <location evidence="2">Cell membrane</location>
        <topology evidence="2">Multi-pass membrane protein</topology>
    </subcellularLocation>
</comment>
<evidence type="ECO:0000256" key="15">
    <source>
        <dbReference type="SAM" id="Coils"/>
    </source>
</evidence>
<proteinExistence type="inferred from homology"/>
<dbReference type="Gene3D" id="3.40.50.2300">
    <property type="match status" value="1"/>
</dbReference>
<keyword evidence="10" id="KW-0067">ATP-binding</keyword>
<evidence type="ECO:0000256" key="11">
    <source>
        <dbReference type="ARBA" id="ARBA00023012"/>
    </source>
</evidence>
<dbReference type="InterPro" id="IPR005467">
    <property type="entry name" value="His_kinase_dom"/>
</dbReference>
<feature type="domain" description="Response regulatory" evidence="18">
    <location>
        <begin position="783"/>
        <end position="900"/>
    </location>
</feature>
<dbReference type="RefSeq" id="WP_184525296.1">
    <property type="nucleotide sequence ID" value="NZ_JACHGK010000005.1"/>
</dbReference>
<evidence type="ECO:0000256" key="13">
    <source>
        <dbReference type="ARBA" id="ARBA00074306"/>
    </source>
</evidence>
<keyword evidence="6 14" id="KW-0597">Phosphoprotein</keyword>
<keyword evidence="21" id="KW-1185">Reference proteome</keyword>
<dbReference type="AlphaFoldDB" id="A0A7X0HR44"/>
<dbReference type="InterPro" id="IPR036890">
    <property type="entry name" value="HATPase_C_sf"/>
</dbReference>
<dbReference type="Pfam" id="PF13185">
    <property type="entry name" value="GAF_2"/>
    <property type="match status" value="1"/>
</dbReference>
<dbReference type="GO" id="GO:0000155">
    <property type="term" value="F:phosphorelay sensor kinase activity"/>
    <property type="evidence" value="ECO:0007669"/>
    <property type="project" value="InterPro"/>
</dbReference>
<dbReference type="InterPro" id="IPR036097">
    <property type="entry name" value="HisK_dim/P_sf"/>
</dbReference>
<dbReference type="InterPro" id="IPR004358">
    <property type="entry name" value="Sig_transdc_His_kin-like_C"/>
</dbReference>
<organism evidence="20 21">
    <name type="scientific">Bacillus benzoevorans</name>
    <dbReference type="NCBI Taxonomy" id="1456"/>
    <lineage>
        <taxon>Bacteria</taxon>
        <taxon>Bacillati</taxon>
        <taxon>Bacillota</taxon>
        <taxon>Bacilli</taxon>
        <taxon>Bacillales</taxon>
        <taxon>Bacillaceae</taxon>
        <taxon>Bacillus</taxon>
    </lineage>
</organism>
<dbReference type="SUPFAM" id="SSF55781">
    <property type="entry name" value="GAF domain-like"/>
    <property type="match status" value="1"/>
</dbReference>
<dbReference type="Proteomes" id="UP000531594">
    <property type="component" value="Unassembled WGS sequence"/>
</dbReference>
<evidence type="ECO:0000256" key="16">
    <source>
        <dbReference type="SAM" id="Phobius"/>
    </source>
</evidence>
<keyword evidence="11" id="KW-0902">Two-component regulatory system</keyword>
<evidence type="ECO:0000256" key="7">
    <source>
        <dbReference type="ARBA" id="ARBA00022679"/>
    </source>
</evidence>
<gene>
    <name evidence="20" type="ORF">HNR53_001972</name>
</gene>
<evidence type="ECO:0000256" key="4">
    <source>
        <dbReference type="ARBA" id="ARBA00012438"/>
    </source>
</evidence>
<dbReference type="InterPro" id="IPR029016">
    <property type="entry name" value="GAF-like_dom_sf"/>
</dbReference>
<evidence type="ECO:0000259" key="17">
    <source>
        <dbReference type="PROSITE" id="PS50109"/>
    </source>
</evidence>
<dbReference type="GO" id="GO:0005886">
    <property type="term" value="C:plasma membrane"/>
    <property type="evidence" value="ECO:0007669"/>
    <property type="project" value="UniProtKB-SubCell"/>
</dbReference>
<dbReference type="CDD" id="cd17546">
    <property type="entry name" value="REC_hyHK_CKI1_RcsC-like"/>
    <property type="match status" value="1"/>
</dbReference>
<evidence type="ECO:0000256" key="6">
    <source>
        <dbReference type="ARBA" id="ARBA00022553"/>
    </source>
</evidence>
<dbReference type="PRINTS" id="PR00344">
    <property type="entry name" value="BCTRLSENSOR"/>
</dbReference>
<evidence type="ECO:0000259" key="18">
    <source>
        <dbReference type="PROSITE" id="PS50110"/>
    </source>
</evidence>
<evidence type="ECO:0000256" key="10">
    <source>
        <dbReference type="ARBA" id="ARBA00022840"/>
    </source>
</evidence>
<dbReference type="GO" id="GO:0005524">
    <property type="term" value="F:ATP binding"/>
    <property type="evidence" value="ECO:0007669"/>
    <property type="project" value="UniProtKB-KW"/>
</dbReference>
<dbReference type="Gene3D" id="1.10.287.130">
    <property type="match status" value="1"/>
</dbReference>
<dbReference type="PANTHER" id="PTHR45339:SF1">
    <property type="entry name" value="HYBRID SIGNAL TRANSDUCTION HISTIDINE KINASE J"/>
    <property type="match status" value="1"/>
</dbReference>